<organism evidence="3 4">
    <name type="scientific">Trichoplax adhaerens</name>
    <name type="common">Trichoplax reptans</name>
    <dbReference type="NCBI Taxonomy" id="10228"/>
    <lineage>
        <taxon>Eukaryota</taxon>
        <taxon>Metazoa</taxon>
        <taxon>Placozoa</taxon>
        <taxon>Uniplacotomia</taxon>
        <taxon>Trichoplacea</taxon>
        <taxon>Trichoplacidae</taxon>
        <taxon>Trichoplax</taxon>
    </lineage>
</organism>
<dbReference type="KEGG" id="tad:TRIADDRAFT_52874"/>
<dbReference type="InterPro" id="IPR045865">
    <property type="entry name" value="ACT-like_dom_sf"/>
</dbReference>
<accession>B3RMP3</accession>
<dbReference type="AlphaFoldDB" id="B3RMP3"/>
<dbReference type="EMBL" id="DS985242">
    <property type="protein sequence ID" value="EDV27309.1"/>
    <property type="molecule type" value="Genomic_DNA"/>
</dbReference>
<protein>
    <submittedName>
        <fullName evidence="3">Uncharacterized protein</fullName>
    </submittedName>
</protein>
<evidence type="ECO:0000313" key="3">
    <source>
        <dbReference type="EMBL" id="EDV27309.1"/>
    </source>
</evidence>
<dbReference type="PANTHER" id="PTHR31131:SF6">
    <property type="entry name" value="CASTOR ACT DOMAIN-CONTAINING PROTEIN"/>
    <property type="match status" value="1"/>
</dbReference>
<dbReference type="OMA" id="WADGPGF"/>
<dbReference type="PANTHER" id="PTHR31131">
    <property type="entry name" value="CHROMOSOME 1, WHOLE GENOME SHOTGUN SEQUENCE"/>
    <property type="match status" value="1"/>
</dbReference>
<dbReference type="InParanoid" id="B3RMP3"/>
<proteinExistence type="predicted"/>
<dbReference type="InterPro" id="IPR027795">
    <property type="entry name" value="CASTOR_ACT_dom"/>
</dbReference>
<dbReference type="HOGENOM" id="CLU_130568_0_0_1"/>
<evidence type="ECO:0000259" key="2">
    <source>
        <dbReference type="Pfam" id="PF21631"/>
    </source>
</evidence>
<dbReference type="PIRSF" id="PIRSF008459">
    <property type="entry name" value="UCP008459"/>
    <property type="match status" value="1"/>
</dbReference>
<dbReference type="CDD" id="cd04868">
    <property type="entry name" value="ACT_AK-like"/>
    <property type="match status" value="1"/>
</dbReference>
<dbReference type="InterPro" id="IPR016540">
    <property type="entry name" value="UCP008459"/>
</dbReference>
<gene>
    <name evidence="3" type="ORF">TRIADDRAFT_52874</name>
</gene>
<dbReference type="GO" id="GO:1903577">
    <property type="term" value="P:cellular response to L-arginine"/>
    <property type="evidence" value="ECO:0000318"/>
    <property type="project" value="GO_Central"/>
</dbReference>
<evidence type="ECO:0000313" key="4">
    <source>
        <dbReference type="Proteomes" id="UP000009022"/>
    </source>
</evidence>
<evidence type="ECO:0000259" key="1">
    <source>
        <dbReference type="Pfam" id="PF13840"/>
    </source>
</evidence>
<reference evidence="3 4" key="1">
    <citation type="journal article" date="2008" name="Nature">
        <title>The Trichoplax genome and the nature of placozoans.</title>
        <authorList>
            <person name="Srivastava M."/>
            <person name="Begovic E."/>
            <person name="Chapman J."/>
            <person name="Putnam N.H."/>
            <person name="Hellsten U."/>
            <person name="Kawashima T."/>
            <person name="Kuo A."/>
            <person name="Mitros T."/>
            <person name="Salamov A."/>
            <person name="Carpenter M.L."/>
            <person name="Signorovitch A.Y."/>
            <person name="Moreno M.A."/>
            <person name="Kamm K."/>
            <person name="Grimwood J."/>
            <person name="Schmutz J."/>
            <person name="Shapiro H."/>
            <person name="Grigoriev I.V."/>
            <person name="Buss L.W."/>
            <person name="Schierwater B."/>
            <person name="Dellaporta S.L."/>
            <person name="Rokhsar D.S."/>
        </authorList>
    </citation>
    <scope>NUCLEOTIDE SEQUENCE [LARGE SCALE GENOMIC DNA]</scope>
    <source>
        <strain evidence="3 4">Grell-BS-1999</strain>
    </source>
</reference>
<dbReference type="Gene3D" id="3.30.2130.10">
    <property type="entry name" value="VC0802-like"/>
    <property type="match status" value="1"/>
</dbReference>
<feature type="domain" description="A9CJY8-like N-terminal" evidence="2">
    <location>
        <begin position="15"/>
        <end position="57"/>
    </location>
</feature>
<dbReference type="PhylomeDB" id="B3RMP3"/>
<name>B3RMP3_TRIAD</name>
<dbReference type="eggNOG" id="ENOG502S7H6">
    <property type="taxonomic scope" value="Eukaryota"/>
</dbReference>
<dbReference type="Pfam" id="PF21631">
    <property type="entry name" value="A9CJY8-like_N"/>
    <property type="match status" value="1"/>
</dbReference>
<dbReference type="FunFam" id="3.30.2130.10:FF:000016">
    <property type="entry name" value="Chromosome 1, whole genome shotgun sequence"/>
    <property type="match status" value="1"/>
</dbReference>
<dbReference type="SUPFAM" id="SSF55021">
    <property type="entry name" value="ACT-like"/>
    <property type="match status" value="2"/>
</dbReference>
<dbReference type="Pfam" id="PF13840">
    <property type="entry name" value="ACT_7"/>
    <property type="match status" value="1"/>
</dbReference>
<dbReference type="GO" id="GO:1902531">
    <property type="term" value="P:regulation of intracellular signal transduction"/>
    <property type="evidence" value="ECO:0000318"/>
    <property type="project" value="GO_Central"/>
</dbReference>
<dbReference type="OrthoDB" id="58529at2759"/>
<dbReference type="RefSeq" id="XP_002109143.1">
    <property type="nucleotide sequence ID" value="XM_002109107.1"/>
</dbReference>
<dbReference type="InterPro" id="IPR051719">
    <property type="entry name" value="CASTOR_mTORC1"/>
</dbReference>
<dbReference type="GO" id="GO:0005829">
    <property type="term" value="C:cytosol"/>
    <property type="evidence" value="ECO:0000318"/>
    <property type="project" value="GO_Central"/>
</dbReference>
<dbReference type="GeneID" id="6750358"/>
<dbReference type="CTD" id="6750358"/>
<sequence>MSSRLTLSLLPHNLAVCRLQADSKIPEWATISHSFISITRTSDELSIVCQDDIVPTDVQAERRWKIFKVEGPLDFSLTGVLFKILQPLADANVSIFALSTYDTDYIMVKEEKLEQAKQLLSNKYHVQVQKIPSSLGLRCRTGH</sequence>
<dbReference type="Proteomes" id="UP000009022">
    <property type="component" value="Unassembled WGS sequence"/>
</dbReference>
<keyword evidence="4" id="KW-1185">Reference proteome</keyword>
<dbReference type="InterPro" id="IPR049447">
    <property type="entry name" value="A9CJY8-like_N"/>
</dbReference>
<feature type="domain" description="CASTOR ACT" evidence="1">
    <location>
        <begin position="60"/>
        <end position="121"/>
    </location>
</feature>